<feature type="domain" description="CBS" evidence="4">
    <location>
        <begin position="271"/>
        <end position="326"/>
    </location>
</feature>
<keyword evidence="3" id="KW-0129">CBS domain</keyword>
<evidence type="ECO:0000256" key="1">
    <source>
        <dbReference type="ARBA" id="ARBA00008165"/>
    </source>
</evidence>
<accession>A0A160VFZ2</accession>
<dbReference type="SMART" id="SM00116">
    <property type="entry name" value="CBS"/>
    <property type="match status" value="2"/>
</dbReference>
<dbReference type="GO" id="GO:1901135">
    <property type="term" value="P:carbohydrate derivative metabolic process"/>
    <property type="evidence" value="ECO:0007669"/>
    <property type="project" value="InterPro"/>
</dbReference>
<evidence type="ECO:0000313" key="6">
    <source>
        <dbReference type="EMBL" id="CUV09505.1"/>
    </source>
</evidence>
<dbReference type="Gene3D" id="3.10.580.10">
    <property type="entry name" value="CBS-domain"/>
    <property type="match status" value="1"/>
</dbReference>
<sequence>MTNSELKIIANQILREEGQELINAADRIQDNVVQAFEIIKDHPGKVVICGMGKSGLVAQKIAATLCSIGTKAVFLHAAEAVHGDLGIYAPGDPTILISKSGATEELMRLIPILKEFESPLIGIIGNMRSPLVDQMDVVLDASVKKEADPLGIVPTSSTTLTMAIGDALAAVLMGNRGFNHEDFAKLHPAGDLGRRLRLTVAHIMQPIENVAAVMIDDPVRKVVIEMTEKPQGAALVMDGDSLLLGIVTEGDLRRCLANNGDIDQLKVAEVMTSNPIYISKDALLKDAITLMEDRKSQISVLPVVNGDGKSCAGLLRLHDIYQTHLF</sequence>
<dbReference type="PANTHER" id="PTHR42745">
    <property type="match status" value="1"/>
</dbReference>
<dbReference type="PANTHER" id="PTHR42745:SF1">
    <property type="entry name" value="ARABINOSE 5-PHOSPHATE ISOMERASE KDSD"/>
    <property type="match status" value="1"/>
</dbReference>
<name>A0A160VFZ2_9ZZZZ</name>
<dbReference type="InterPro" id="IPR001347">
    <property type="entry name" value="SIS_dom"/>
</dbReference>
<dbReference type="EMBL" id="FAXC01000259">
    <property type="protein sequence ID" value="CUV09505.1"/>
    <property type="molecule type" value="Genomic_DNA"/>
</dbReference>
<dbReference type="Pfam" id="PF01380">
    <property type="entry name" value="SIS"/>
    <property type="match status" value="1"/>
</dbReference>
<feature type="domain" description="SIS" evidence="5">
    <location>
        <begin position="35"/>
        <end position="178"/>
    </location>
</feature>
<reference evidence="6" key="1">
    <citation type="submission" date="2015-10" db="EMBL/GenBank/DDBJ databases">
        <authorList>
            <person name="Gilbert D.G."/>
        </authorList>
    </citation>
    <scope>NUCLEOTIDE SEQUENCE</scope>
</reference>
<evidence type="ECO:0000256" key="3">
    <source>
        <dbReference type="ARBA" id="ARBA00023122"/>
    </source>
</evidence>
<keyword evidence="2" id="KW-0677">Repeat</keyword>
<dbReference type="InterPro" id="IPR050986">
    <property type="entry name" value="GutQ/KpsF_isomerases"/>
</dbReference>
<dbReference type="GO" id="GO:0097367">
    <property type="term" value="F:carbohydrate derivative binding"/>
    <property type="evidence" value="ECO:0007669"/>
    <property type="project" value="InterPro"/>
</dbReference>
<evidence type="ECO:0000256" key="2">
    <source>
        <dbReference type="ARBA" id="ARBA00022737"/>
    </source>
</evidence>
<dbReference type="CDD" id="cd04604">
    <property type="entry name" value="CBS_pair_SIS_assoc"/>
    <property type="match status" value="1"/>
</dbReference>
<comment type="similarity">
    <text evidence="1">Belongs to the SIS family. GutQ/KpsF subfamily.</text>
</comment>
<evidence type="ECO:0000259" key="4">
    <source>
        <dbReference type="PROSITE" id="PS51371"/>
    </source>
</evidence>
<dbReference type="InterPro" id="IPR035474">
    <property type="entry name" value="SIS_Kpsf"/>
</dbReference>
<dbReference type="InterPro" id="IPR046342">
    <property type="entry name" value="CBS_dom_sf"/>
</dbReference>
<dbReference type="GO" id="GO:0005975">
    <property type="term" value="P:carbohydrate metabolic process"/>
    <property type="evidence" value="ECO:0007669"/>
    <property type="project" value="InterPro"/>
</dbReference>
<dbReference type="GO" id="GO:0019146">
    <property type="term" value="F:arabinose-5-phosphate isomerase activity"/>
    <property type="evidence" value="ECO:0007669"/>
    <property type="project" value="UniProtKB-EC"/>
</dbReference>
<feature type="domain" description="CBS" evidence="4">
    <location>
        <begin position="204"/>
        <end position="262"/>
    </location>
</feature>
<protein>
    <submittedName>
        <fullName evidence="6">Arabinose 5-phosphate isomerase</fullName>
        <ecNumber evidence="6">5.3.1.13</ecNumber>
    </submittedName>
</protein>
<dbReference type="SUPFAM" id="SSF53697">
    <property type="entry name" value="SIS domain"/>
    <property type="match status" value="1"/>
</dbReference>
<dbReference type="CDD" id="cd05014">
    <property type="entry name" value="SIS_Kpsf"/>
    <property type="match status" value="1"/>
</dbReference>
<dbReference type="Gene3D" id="3.40.50.10490">
    <property type="entry name" value="Glucose-6-phosphate isomerase like protein, domain 1"/>
    <property type="match status" value="1"/>
</dbReference>
<dbReference type="InterPro" id="IPR046348">
    <property type="entry name" value="SIS_dom_sf"/>
</dbReference>
<keyword evidence="6" id="KW-0413">Isomerase</keyword>
<evidence type="ECO:0000259" key="5">
    <source>
        <dbReference type="PROSITE" id="PS51464"/>
    </source>
</evidence>
<dbReference type="InterPro" id="IPR000644">
    <property type="entry name" value="CBS_dom"/>
</dbReference>
<proteinExistence type="inferred from homology"/>
<dbReference type="PROSITE" id="PS51464">
    <property type="entry name" value="SIS"/>
    <property type="match status" value="1"/>
</dbReference>
<dbReference type="NCBIfam" id="TIGR00393">
    <property type="entry name" value="kpsF"/>
    <property type="match status" value="1"/>
</dbReference>
<dbReference type="AlphaFoldDB" id="A0A160VFZ2"/>
<dbReference type="InterPro" id="IPR004800">
    <property type="entry name" value="KdsD/KpsF-type"/>
</dbReference>
<gene>
    <name evidence="6" type="ORF">MGWOODY_Mmi777</name>
</gene>
<organism evidence="6">
    <name type="scientific">hydrothermal vent metagenome</name>
    <dbReference type="NCBI Taxonomy" id="652676"/>
    <lineage>
        <taxon>unclassified sequences</taxon>
        <taxon>metagenomes</taxon>
        <taxon>ecological metagenomes</taxon>
    </lineage>
</organism>
<dbReference type="EC" id="5.3.1.13" evidence="6"/>
<dbReference type="PROSITE" id="PS51371">
    <property type="entry name" value="CBS"/>
    <property type="match status" value="2"/>
</dbReference>
<dbReference type="PIRSF" id="PIRSF004692">
    <property type="entry name" value="KdsD_KpsF"/>
    <property type="match status" value="1"/>
</dbReference>
<dbReference type="Pfam" id="PF00571">
    <property type="entry name" value="CBS"/>
    <property type="match status" value="2"/>
</dbReference>